<gene>
    <name evidence="5" type="ORF">KMZ93_09575</name>
</gene>
<keyword evidence="3" id="KW-0949">S-adenosyl-L-methionine</keyword>
<protein>
    <submittedName>
        <fullName evidence="5">Class I SAM-dependent methyltransferase</fullName>
    </submittedName>
</protein>
<keyword evidence="2" id="KW-0808">Transferase</keyword>
<dbReference type="RefSeq" id="WP_215605838.1">
    <property type="nucleotide sequence ID" value="NZ_CP076136.1"/>
</dbReference>
<reference evidence="5 6" key="1">
    <citation type="submission" date="2021-06" db="EMBL/GenBank/DDBJ databases">
        <title>Bradyrhizobium sp. S2-11-4 Genome sequencing.</title>
        <authorList>
            <person name="Jin L."/>
        </authorList>
    </citation>
    <scope>NUCLEOTIDE SEQUENCE [LARGE SCALE GENOMIC DNA]</scope>
    <source>
        <strain evidence="5 6">S2-11-4</strain>
    </source>
</reference>
<feature type="domain" description="Methyltransferase type 11" evidence="4">
    <location>
        <begin position="64"/>
        <end position="163"/>
    </location>
</feature>
<sequence>MTSQLPAFLENEAPGLVAYLTRLYQGTFTAEAIRTHLDAHVGYGFADYAVAVSAPHLPAAAKVLDLGCGFGSYVLRAREAGLDAVGIELAAFEIEFARARLRRLRPQDDADKVFRVGDATELGFVPGSFDAVTLWNVLEHIDDAAALLRSVDRLLKPGGQIFIVCPNYDATRDEAHYHVPWNADLSRDRGKAVDYLRSLGRDPAFFETSIYCRSNREVIGILENLGYAVFELSPRRPISCRLRYLVTILRQWKAVQNARSNLKHSVEIAAVKAGR</sequence>
<evidence type="ECO:0000256" key="1">
    <source>
        <dbReference type="ARBA" id="ARBA00022603"/>
    </source>
</evidence>
<evidence type="ECO:0000259" key="4">
    <source>
        <dbReference type="Pfam" id="PF08241"/>
    </source>
</evidence>
<dbReference type="InterPro" id="IPR013216">
    <property type="entry name" value="Methyltransf_11"/>
</dbReference>
<evidence type="ECO:0000256" key="2">
    <source>
        <dbReference type="ARBA" id="ARBA00022679"/>
    </source>
</evidence>
<dbReference type="Gene3D" id="3.40.50.150">
    <property type="entry name" value="Vaccinia Virus protein VP39"/>
    <property type="match status" value="1"/>
</dbReference>
<dbReference type="Proteomes" id="UP000676951">
    <property type="component" value="Chromosome"/>
</dbReference>
<dbReference type="PANTHER" id="PTHR43464">
    <property type="entry name" value="METHYLTRANSFERASE"/>
    <property type="match status" value="1"/>
</dbReference>
<name>A0A975P108_9BRAD</name>
<evidence type="ECO:0000313" key="5">
    <source>
        <dbReference type="EMBL" id="QWG25098.1"/>
    </source>
</evidence>
<keyword evidence="6" id="KW-1185">Reference proteome</keyword>
<proteinExistence type="predicted"/>
<dbReference type="EMBL" id="CP076136">
    <property type="protein sequence ID" value="QWG25098.1"/>
    <property type="molecule type" value="Genomic_DNA"/>
</dbReference>
<accession>A0A975P108</accession>
<dbReference type="CDD" id="cd02440">
    <property type="entry name" value="AdoMet_MTases"/>
    <property type="match status" value="1"/>
</dbReference>
<dbReference type="PANTHER" id="PTHR43464:SF19">
    <property type="entry name" value="UBIQUINONE BIOSYNTHESIS O-METHYLTRANSFERASE, MITOCHONDRIAL"/>
    <property type="match status" value="1"/>
</dbReference>
<dbReference type="SUPFAM" id="SSF53335">
    <property type="entry name" value="S-adenosyl-L-methionine-dependent methyltransferases"/>
    <property type="match status" value="1"/>
</dbReference>
<evidence type="ECO:0000256" key="3">
    <source>
        <dbReference type="ARBA" id="ARBA00022691"/>
    </source>
</evidence>
<keyword evidence="1 5" id="KW-0489">Methyltransferase</keyword>
<dbReference type="InterPro" id="IPR029063">
    <property type="entry name" value="SAM-dependent_MTases_sf"/>
</dbReference>
<evidence type="ECO:0000313" key="6">
    <source>
        <dbReference type="Proteomes" id="UP000676951"/>
    </source>
</evidence>
<dbReference type="GO" id="GO:0032259">
    <property type="term" value="P:methylation"/>
    <property type="evidence" value="ECO:0007669"/>
    <property type="project" value="UniProtKB-KW"/>
</dbReference>
<dbReference type="Pfam" id="PF08241">
    <property type="entry name" value="Methyltransf_11"/>
    <property type="match status" value="1"/>
</dbReference>
<organism evidence="5 6">
    <name type="scientific">Bradyrhizobium sediminis</name>
    <dbReference type="NCBI Taxonomy" id="2840469"/>
    <lineage>
        <taxon>Bacteria</taxon>
        <taxon>Pseudomonadati</taxon>
        <taxon>Pseudomonadota</taxon>
        <taxon>Alphaproteobacteria</taxon>
        <taxon>Hyphomicrobiales</taxon>
        <taxon>Nitrobacteraceae</taxon>
        <taxon>Bradyrhizobium</taxon>
    </lineage>
</organism>
<dbReference type="AlphaFoldDB" id="A0A975P108"/>
<dbReference type="GO" id="GO:0008757">
    <property type="term" value="F:S-adenosylmethionine-dependent methyltransferase activity"/>
    <property type="evidence" value="ECO:0007669"/>
    <property type="project" value="InterPro"/>
</dbReference>